<dbReference type="Pfam" id="PF17784">
    <property type="entry name" value="Sulfotransfer_4"/>
    <property type="match status" value="1"/>
</dbReference>
<reference evidence="2 3" key="1">
    <citation type="submission" date="2024-07" db="EMBL/GenBank/DDBJ databases">
        <title>Section-level genome sequencing and comparative genomics of Aspergillus sections Usti and Cavernicolus.</title>
        <authorList>
            <consortium name="Lawrence Berkeley National Laboratory"/>
            <person name="Nybo J.L."/>
            <person name="Vesth T.C."/>
            <person name="Theobald S."/>
            <person name="Frisvad J.C."/>
            <person name="Larsen T.O."/>
            <person name="Kjaerboelling I."/>
            <person name="Rothschild-Mancinelli K."/>
            <person name="Lyhne E.K."/>
            <person name="Kogle M.E."/>
            <person name="Barry K."/>
            <person name="Clum A."/>
            <person name="Na H."/>
            <person name="Ledsgaard L."/>
            <person name="Lin J."/>
            <person name="Lipzen A."/>
            <person name="Kuo A."/>
            <person name="Riley R."/>
            <person name="Mondo S."/>
            <person name="LaButti K."/>
            <person name="Haridas S."/>
            <person name="Pangalinan J."/>
            <person name="Salamov A.A."/>
            <person name="Simmons B.A."/>
            <person name="Magnuson J.K."/>
            <person name="Chen J."/>
            <person name="Drula E."/>
            <person name="Henrissat B."/>
            <person name="Wiebenga A."/>
            <person name="Lubbers R.J."/>
            <person name="Gomes A.C."/>
            <person name="Makela M.R."/>
            <person name="Stajich J."/>
            <person name="Grigoriev I.V."/>
            <person name="Mortensen U.H."/>
            <person name="De vries R.P."/>
            <person name="Baker S.E."/>
            <person name="Andersen M.R."/>
        </authorList>
    </citation>
    <scope>NUCLEOTIDE SEQUENCE [LARGE SCALE GENOMIC DNA]</scope>
    <source>
        <strain evidence="2 3">CBS 600.67</strain>
    </source>
</reference>
<feature type="transmembrane region" description="Helical" evidence="1">
    <location>
        <begin position="254"/>
        <end position="276"/>
    </location>
</feature>
<proteinExistence type="predicted"/>
<dbReference type="Proteomes" id="UP001610335">
    <property type="component" value="Unassembled WGS sequence"/>
</dbReference>
<keyword evidence="3" id="KW-1185">Reference proteome</keyword>
<evidence type="ECO:0008006" key="4">
    <source>
        <dbReference type="Google" id="ProtNLM"/>
    </source>
</evidence>
<sequence>MATNIPFPTEAYPRMDLPSHRPKEMKVLALGMPRTGTLSLYIALQELGYTCYHMTECCLNHRSNSLINWNQAIDAKYNGKGRPFSGVDFDKMLWRYDAVTDFPCVLFVEELMNAYPDAQIILSTRDLDSWLPSMEWSLYAILRIKRLKILGLFDSTYTRPFLQLIRSALSAWTDGDWKDRDRLAAGYVAHYAHVRGIAQRRGHKVLEFRVQDDWGPLCEFLKRERPNKPFPRASEGDFITQYQYIVFWPRLLSVLRPVVGSVVLYYFAVWVAVWWFEL</sequence>
<name>A0ABR4IHH8_9EURO</name>
<comment type="caution">
    <text evidence="2">The sequence shown here is derived from an EMBL/GenBank/DDBJ whole genome shotgun (WGS) entry which is preliminary data.</text>
</comment>
<dbReference type="Gene3D" id="3.40.50.300">
    <property type="entry name" value="P-loop containing nucleotide triphosphate hydrolases"/>
    <property type="match status" value="1"/>
</dbReference>
<keyword evidence="1" id="KW-1133">Transmembrane helix</keyword>
<dbReference type="SUPFAM" id="SSF52540">
    <property type="entry name" value="P-loop containing nucleoside triphosphate hydrolases"/>
    <property type="match status" value="1"/>
</dbReference>
<keyword evidence="1" id="KW-0472">Membrane</keyword>
<dbReference type="PANTHER" id="PTHR36978:SF4">
    <property type="entry name" value="P-LOOP CONTAINING NUCLEOSIDE TRIPHOSPHATE HYDROLASE PROTEIN"/>
    <property type="match status" value="1"/>
</dbReference>
<gene>
    <name evidence="2" type="ORF">BDW59DRAFT_160517</name>
</gene>
<organism evidence="2 3">
    <name type="scientific">Aspergillus cavernicola</name>
    <dbReference type="NCBI Taxonomy" id="176166"/>
    <lineage>
        <taxon>Eukaryota</taxon>
        <taxon>Fungi</taxon>
        <taxon>Dikarya</taxon>
        <taxon>Ascomycota</taxon>
        <taxon>Pezizomycotina</taxon>
        <taxon>Eurotiomycetes</taxon>
        <taxon>Eurotiomycetidae</taxon>
        <taxon>Eurotiales</taxon>
        <taxon>Aspergillaceae</taxon>
        <taxon>Aspergillus</taxon>
        <taxon>Aspergillus subgen. Nidulantes</taxon>
    </lineage>
</organism>
<dbReference type="EMBL" id="JBFXLS010000026">
    <property type="protein sequence ID" value="KAL2827229.1"/>
    <property type="molecule type" value="Genomic_DNA"/>
</dbReference>
<evidence type="ECO:0000313" key="3">
    <source>
        <dbReference type="Proteomes" id="UP001610335"/>
    </source>
</evidence>
<evidence type="ECO:0000313" key="2">
    <source>
        <dbReference type="EMBL" id="KAL2827229.1"/>
    </source>
</evidence>
<evidence type="ECO:0000256" key="1">
    <source>
        <dbReference type="SAM" id="Phobius"/>
    </source>
</evidence>
<dbReference type="InterPro" id="IPR040632">
    <property type="entry name" value="Sulfotransfer_4"/>
</dbReference>
<dbReference type="PANTHER" id="PTHR36978">
    <property type="entry name" value="P-LOOP CONTAINING NUCLEOTIDE TRIPHOSPHATE HYDROLASE"/>
    <property type="match status" value="1"/>
</dbReference>
<keyword evidence="1" id="KW-0812">Transmembrane</keyword>
<protein>
    <recommendedName>
        <fullName evidence="4">NAD dependent epimerase/dehydratase</fullName>
    </recommendedName>
</protein>
<dbReference type="InterPro" id="IPR027417">
    <property type="entry name" value="P-loop_NTPase"/>
</dbReference>
<accession>A0ABR4IHH8</accession>